<reference evidence="1 2" key="1">
    <citation type="journal article" date="2021" name="Hortic Res">
        <title>Chromosome-scale assembly of the Dendrobium chrysotoxum genome enhances the understanding of orchid evolution.</title>
        <authorList>
            <person name="Zhang Y."/>
            <person name="Zhang G.Q."/>
            <person name="Zhang D."/>
            <person name="Liu X.D."/>
            <person name="Xu X.Y."/>
            <person name="Sun W.H."/>
            <person name="Yu X."/>
            <person name="Zhu X."/>
            <person name="Wang Z.W."/>
            <person name="Zhao X."/>
            <person name="Zhong W.Y."/>
            <person name="Chen H."/>
            <person name="Yin W.L."/>
            <person name="Huang T."/>
            <person name="Niu S.C."/>
            <person name="Liu Z.J."/>
        </authorList>
    </citation>
    <scope>NUCLEOTIDE SEQUENCE [LARGE SCALE GENOMIC DNA]</scope>
    <source>
        <strain evidence="1">Lindl</strain>
    </source>
</reference>
<sequence length="122" mass="13543">MQGHLGNLNFPKLVSLKGTDSIRSPHLFLRTEGTKEAEAEGRRTGKARTVASAVVSDGENLREIIEEVKEKIKVFKLGFFQGLTFCENFLTKIVPIGLKKVGNPIVGQSVEQDVYVERGRSR</sequence>
<organism evidence="1 2">
    <name type="scientific">Dendrobium chrysotoxum</name>
    <name type="common">Orchid</name>
    <dbReference type="NCBI Taxonomy" id="161865"/>
    <lineage>
        <taxon>Eukaryota</taxon>
        <taxon>Viridiplantae</taxon>
        <taxon>Streptophyta</taxon>
        <taxon>Embryophyta</taxon>
        <taxon>Tracheophyta</taxon>
        <taxon>Spermatophyta</taxon>
        <taxon>Magnoliopsida</taxon>
        <taxon>Liliopsida</taxon>
        <taxon>Asparagales</taxon>
        <taxon>Orchidaceae</taxon>
        <taxon>Epidendroideae</taxon>
        <taxon>Malaxideae</taxon>
        <taxon>Dendrobiinae</taxon>
        <taxon>Dendrobium</taxon>
    </lineage>
</organism>
<proteinExistence type="predicted"/>
<dbReference type="Proteomes" id="UP000775213">
    <property type="component" value="Unassembled WGS sequence"/>
</dbReference>
<gene>
    <name evidence="1" type="ORF">IEQ34_022092</name>
</gene>
<accession>A0AAV7FXZ2</accession>
<protein>
    <submittedName>
        <fullName evidence="1">Uncharacterized protein</fullName>
    </submittedName>
</protein>
<name>A0AAV7FXZ2_DENCH</name>
<dbReference type="AlphaFoldDB" id="A0AAV7FXZ2"/>
<evidence type="ECO:0000313" key="1">
    <source>
        <dbReference type="EMBL" id="KAH0448292.1"/>
    </source>
</evidence>
<evidence type="ECO:0000313" key="2">
    <source>
        <dbReference type="Proteomes" id="UP000775213"/>
    </source>
</evidence>
<keyword evidence="2" id="KW-1185">Reference proteome</keyword>
<comment type="caution">
    <text evidence="1">The sequence shown here is derived from an EMBL/GenBank/DDBJ whole genome shotgun (WGS) entry which is preliminary data.</text>
</comment>
<dbReference type="EMBL" id="JAGFBR010000019">
    <property type="protein sequence ID" value="KAH0448292.1"/>
    <property type="molecule type" value="Genomic_DNA"/>
</dbReference>